<comment type="similarity">
    <text evidence="1">Belongs to the transferase hexapeptide repeat family.</text>
</comment>
<proteinExistence type="inferred from homology"/>
<name>A0ABT7YED0_9BACT</name>
<dbReference type="InterPro" id="IPR018357">
    <property type="entry name" value="Hexapep_transf_CS"/>
</dbReference>
<organism evidence="6 7">
    <name type="scientific">Algoriphagus sediminis</name>
    <dbReference type="NCBI Taxonomy" id="3057113"/>
    <lineage>
        <taxon>Bacteria</taxon>
        <taxon>Pseudomonadati</taxon>
        <taxon>Bacteroidota</taxon>
        <taxon>Cytophagia</taxon>
        <taxon>Cytophagales</taxon>
        <taxon>Cyclobacteriaceae</taxon>
        <taxon>Algoriphagus</taxon>
    </lineage>
</organism>
<dbReference type="RefSeq" id="WP_290000399.1">
    <property type="nucleotide sequence ID" value="NZ_JAUEPH010000004.1"/>
</dbReference>
<dbReference type="Gene3D" id="2.160.10.10">
    <property type="entry name" value="Hexapeptide repeat proteins"/>
    <property type="match status" value="1"/>
</dbReference>
<evidence type="ECO:0000313" key="7">
    <source>
        <dbReference type="Proteomes" id="UP001171916"/>
    </source>
</evidence>
<protein>
    <submittedName>
        <fullName evidence="6">Acetyltransferase</fullName>
    </submittedName>
</protein>
<accession>A0ABT7YED0</accession>
<dbReference type="Gene3D" id="3.40.50.20">
    <property type="match status" value="1"/>
</dbReference>
<keyword evidence="3" id="KW-0677">Repeat</keyword>
<evidence type="ECO:0000256" key="4">
    <source>
        <dbReference type="ARBA" id="ARBA00023315"/>
    </source>
</evidence>
<dbReference type="Proteomes" id="UP001171916">
    <property type="component" value="Unassembled WGS sequence"/>
</dbReference>
<evidence type="ECO:0000313" key="6">
    <source>
        <dbReference type="EMBL" id="MDN3204705.1"/>
    </source>
</evidence>
<dbReference type="InterPro" id="IPR050179">
    <property type="entry name" value="Trans_hexapeptide_repeat"/>
</dbReference>
<keyword evidence="2" id="KW-0808">Transferase</keyword>
<dbReference type="NCBIfam" id="TIGR03570">
    <property type="entry name" value="NeuD_NnaD"/>
    <property type="match status" value="1"/>
</dbReference>
<evidence type="ECO:0000256" key="1">
    <source>
        <dbReference type="ARBA" id="ARBA00007274"/>
    </source>
</evidence>
<keyword evidence="7" id="KW-1185">Reference proteome</keyword>
<dbReference type="EMBL" id="JAUEPH010000004">
    <property type="protein sequence ID" value="MDN3204705.1"/>
    <property type="molecule type" value="Genomic_DNA"/>
</dbReference>
<reference evidence="6" key="1">
    <citation type="submission" date="2023-06" db="EMBL/GenBank/DDBJ databases">
        <title>Robiginitalea aurantiacus sp. nov. and Algoriphagus sediminis sp. nov., isolated from coastal sediment.</title>
        <authorList>
            <person name="Zhou Z.Y."/>
            <person name="An J."/>
            <person name="Jia Y.W."/>
            <person name="Du Z.J."/>
        </authorList>
    </citation>
    <scope>NUCLEOTIDE SEQUENCE</scope>
    <source>
        <strain evidence="6">C2-7</strain>
    </source>
</reference>
<sequence>MLVAGAGGHAFELLDILISEGKTKNLVFFDEINPEDIFQDRFPIIHTQEEVKAHFEKDPFFILGTGNPQVRHQFYERFTELGGRLISVQGKGVAFSNFSTGAEEADIFNLCFIGANTEIGNGCLINTGAQIHHEVKIGAFTEVNPGAVLLGKVLVGKFCSIGANATILPKVEIGNRVTVGAGSVVTQDVPDGETVIGVPARIIS</sequence>
<gene>
    <name evidence="6" type="ORF">QVH07_11125</name>
</gene>
<dbReference type="InterPro" id="IPR001451">
    <property type="entry name" value="Hexapep"/>
</dbReference>
<keyword evidence="4" id="KW-0012">Acyltransferase</keyword>
<dbReference type="Pfam" id="PF17836">
    <property type="entry name" value="PglD_N"/>
    <property type="match status" value="1"/>
</dbReference>
<evidence type="ECO:0000256" key="3">
    <source>
        <dbReference type="ARBA" id="ARBA00022737"/>
    </source>
</evidence>
<dbReference type="PANTHER" id="PTHR43300">
    <property type="entry name" value="ACETYLTRANSFERASE"/>
    <property type="match status" value="1"/>
</dbReference>
<dbReference type="PANTHER" id="PTHR43300:SF7">
    <property type="entry name" value="UDP-N-ACETYLBACILLOSAMINE N-ACETYLTRANSFERASE"/>
    <property type="match status" value="1"/>
</dbReference>
<dbReference type="InterPro" id="IPR041561">
    <property type="entry name" value="PglD_N"/>
</dbReference>
<dbReference type="CDD" id="cd03360">
    <property type="entry name" value="LbH_AT_putative"/>
    <property type="match status" value="1"/>
</dbReference>
<comment type="caution">
    <text evidence="6">The sequence shown here is derived from an EMBL/GenBank/DDBJ whole genome shotgun (WGS) entry which is preliminary data.</text>
</comment>
<dbReference type="InterPro" id="IPR011004">
    <property type="entry name" value="Trimer_LpxA-like_sf"/>
</dbReference>
<dbReference type="InterPro" id="IPR020019">
    <property type="entry name" value="AcTrfase_PglD-like"/>
</dbReference>
<dbReference type="Pfam" id="PF00132">
    <property type="entry name" value="Hexapep"/>
    <property type="match status" value="2"/>
</dbReference>
<dbReference type="PROSITE" id="PS00101">
    <property type="entry name" value="HEXAPEP_TRANSFERASES"/>
    <property type="match status" value="1"/>
</dbReference>
<dbReference type="SUPFAM" id="SSF51161">
    <property type="entry name" value="Trimeric LpxA-like enzymes"/>
    <property type="match status" value="1"/>
</dbReference>
<evidence type="ECO:0000259" key="5">
    <source>
        <dbReference type="Pfam" id="PF17836"/>
    </source>
</evidence>
<feature type="domain" description="PglD N-terminal" evidence="5">
    <location>
        <begin position="2"/>
        <end position="78"/>
    </location>
</feature>
<evidence type="ECO:0000256" key="2">
    <source>
        <dbReference type="ARBA" id="ARBA00022679"/>
    </source>
</evidence>